<evidence type="ECO:0008006" key="2">
    <source>
        <dbReference type="Google" id="ProtNLM"/>
    </source>
</evidence>
<reference evidence="1" key="1">
    <citation type="journal article" date="2015" name="Nature">
        <title>Complex archaea that bridge the gap between prokaryotes and eukaryotes.</title>
        <authorList>
            <person name="Spang A."/>
            <person name="Saw J.H."/>
            <person name="Jorgensen S.L."/>
            <person name="Zaremba-Niedzwiedzka K."/>
            <person name="Martijn J."/>
            <person name="Lind A.E."/>
            <person name="van Eijk R."/>
            <person name="Schleper C."/>
            <person name="Guy L."/>
            <person name="Ettema T.J."/>
        </authorList>
    </citation>
    <scope>NUCLEOTIDE SEQUENCE</scope>
</reference>
<proteinExistence type="predicted"/>
<gene>
    <name evidence="1" type="ORF">LCGC14_0941240</name>
</gene>
<sequence>MSNIARFCYVNWVTRPGAGVSGSSQQVTLPDDNIQNPQRVRVWEATGKTAEWMQVNLPSALPVDQLVVLDHNWTAGATVTLVGSANAGFSPPAITIDDIPFSSDYGVAAYAVPSTLSYQYWRLLVEDSGNADDIQIGYIFLGPKVDFDYRPGFNFKQPDPSVEVFSDDGQRSLYVRSKYREVRFNIGDELDLTKLTGFYRWQGKRDFILMLDPDNDQFDNVTDGQFSWTMLGSLALMEFNHRTMGVVTAPLKFREAR</sequence>
<name>A0A0F9P646_9ZZZZ</name>
<accession>A0A0F9P646</accession>
<organism evidence="1">
    <name type="scientific">marine sediment metagenome</name>
    <dbReference type="NCBI Taxonomy" id="412755"/>
    <lineage>
        <taxon>unclassified sequences</taxon>
        <taxon>metagenomes</taxon>
        <taxon>ecological metagenomes</taxon>
    </lineage>
</organism>
<comment type="caution">
    <text evidence="1">The sequence shown here is derived from an EMBL/GenBank/DDBJ whole genome shotgun (WGS) entry which is preliminary data.</text>
</comment>
<dbReference type="AlphaFoldDB" id="A0A0F9P646"/>
<protein>
    <recommendedName>
        <fullName evidence="2">F5/8 type C domain-containing protein</fullName>
    </recommendedName>
</protein>
<evidence type="ECO:0000313" key="1">
    <source>
        <dbReference type="EMBL" id="KKN19877.1"/>
    </source>
</evidence>
<dbReference type="EMBL" id="LAZR01003294">
    <property type="protein sequence ID" value="KKN19877.1"/>
    <property type="molecule type" value="Genomic_DNA"/>
</dbReference>